<dbReference type="EMBL" id="CAXLJM020000014">
    <property type="protein sequence ID" value="CAL8080909.1"/>
    <property type="molecule type" value="Genomic_DNA"/>
</dbReference>
<evidence type="ECO:0000256" key="1">
    <source>
        <dbReference type="ARBA" id="ARBA00001974"/>
    </source>
</evidence>
<dbReference type="SUPFAM" id="SSF47203">
    <property type="entry name" value="Acyl-CoA dehydrogenase C-terminal domain-like"/>
    <property type="match status" value="1"/>
</dbReference>
<evidence type="ECO:0000256" key="4">
    <source>
        <dbReference type="ARBA" id="ARBA00022827"/>
    </source>
</evidence>
<keyword evidence="5" id="KW-0560">Oxidoreductase</keyword>
<dbReference type="PANTHER" id="PTHR48083">
    <property type="entry name" value="MEDIUM-CHAIN SPECIFIC ACYL-COA DEHYDROGENASE, MITOCHONDRIAL-RELATED"/>
    <property type="match status" value="1"/>
</dbReference>
<feature type="domain" description="Acyl-CoA dehydrogenase/oxidase C-terminal" evidence="6">
    <location>
        <begin position="160"/>
        <end position="305"/>
    </location>
</feature>
<keyword evidence="4" id="KW-0274">FAD</keyword>
<dbReference type="PANTHER" id="PTHR48083:SF2">
    <property type="entry name" value="MEDIUM-CHAIN SPECIFIC ACYL-COA DEHYDROGENASE, MITOCHONDRIAL"/>
    <property type="match status" value="1"/>
</dbReference>
<dbReference type="Pfam" id="PF00441">
    <property type="entry name" value="Acyl-CoA_dh_1"/>
    <property type="match status" value="1"/>
</dbReference>
<gene>
    <name evidence="8" type="ORF">ODALV1_LOCUS4775</name>
</gene>
<dbReference type="InterPro" id="IPR046373">
    <property type="entry name" value="Acyl-CoA_Oxase/DH_mid-dom_sf"/>
</dbReference>
<dbReference type="InterPro" id="IPR013786">
    <property type="entry name" value="AcylCoA_DH/ox_N"/>
</dbReference>
<dbReference type="InterPro" id="IPR037069">
    <property type="entry name" value="AcylCoA_DH/ox_N_sf"/>
</dbReference>
<dbReference type="InterPro" id="IPR009075">
    <property type="entry name" value="AcylCo_DH/oxidase_C"/>
</dbReference>
<comment type="caution">
    <text evidence="8">The sequence shown here is derived from an EMBL/GenBank/DDBJ whole genome shotgun (WGS) entry which is preliminary data.</text>
</comment>
<dbReference type="InterPro" id="IPR050741">
    <property type="entry name" value="Acyl-CoA_dehydrogenase"/>
</dbReference>
<dbReference type="Gene3D" id="1.10.540.10">
    <property type="entry name" value="Acyl-CoA dehydrogenase/oxidase, N-terminal domain"/>
    <property type="match status" value="1"/>
</dbReference>
<sequence length="312" mass="34078">MDFPMDIVKKMWNLGILNPLVLEKLRGPELGCLGTCIKAEEIVWACTGVVTAALGNSLATSPVLVGGNGEQKKKYVGRLISEPVIPCYCVTEAGAGSGVSGLKTRAKEKEDERIINDTPGISVGRKEINMGQVWCSDTSAVTFEDVRVPKANMLAEEGIGFKIAMASFDKTQPQVAAGAVGLAQRALDEATKYTLERKSFGTAIVNHQVVAFMLADMAIGIETSRQVMLKAAWELDQGEEEYVLCNPLLQKLLPSVLLMLCKFLEEMGLTQVTGYSVEKLYRDSKLFQIYEGTTQIQKTIVSREVIGRFKNS</sequence>
<dbReference type="InterPro" id="IPR009100">
    <property type="entry name" value="AcylCoA_DH/oxidase_NM_dom_sf"/>
</dbReference>
<evidence type="ECO:0008006" key="10">
    <source>
        <dbReference type="Google" id="ProtNLM"/>
    </source>
</evidence>
<evidence type="ECO:0000313" key="8">
    <source>
        <dbReference type="EMBL" id="CAL8080909.1"/>
    </source>
</evidence>
<accession>A0ABP1PWZ5</accession>
<feature type="domain" description="Acyl-CoA dehydrogenase/oxidase N-terminal" evidence="7">
    <location>
        <begin position="2"/>
        <end position="81"/>
    </location>
</feature>
<evidence type="ECO:0000256" key="3">
    <source>
        <dbReference type="ARBA" id="ARBA00022630"/>
    </source>
</evidence>
<organism evidence="8 9">
    <name type="scientific">Orchesella dallaii</name>
    <dbReference type="NCBI Taxonomy" id="48710"/>
    <lineage>
        <taxon>Eukaryota</taxon>
        <taxon>Metazoa</taxon>
        <taxon>Ecdysozoa</taxon>
        <taxon>Arthropoda</taxon>
        <taxon>Hexapoda</taxon>
        <taxon>Collembola</taxon>
        <taxon>Entomobryomorpha</taxon>
        <taxon>Entomobryoidea</taxon>
        <taxon>Orchesellidae</taxon>
        <taxon>Orchesellinae</taxon>
        <taxon>Orchesella</taxon>
    </lineage>
</organism>
<comment type="similarity">
    <text evidence="2">Belongs to the acyl-CoA dehydrogenase family.</text>
</comment>
<proteinExistence type="inferred from homology"/>
<dbReference type="Pfam" id="PF02771">
    <property type="entry name" value="Acyl-CoA_dh_N"/>
    <property type="match status" value="1"/>
</dbReference>
<dbReference type="Proteomes" id="UP001642540">
    <property type="component" value="Unassembled WGS sequence"/>
</dbReference>
<evidence type="ECO:0000259" key="7">
    <source>
        <dbReference type="Pfam" id="PF02771"/>
    </source>
</evidence>
<comment type="cofactor">
    <cofactor evidence="1">
        <name>FAD</name>
        <dbReference type="ChEBI" id="CHEBI:57692"/>
    </cofactor>
</comment>
<dbReference type="InterPro" id="IPR036250">
    <property type="entry name" value="AcylCo_DH-like_C"/>
</dbReference>
<evidence type="ECO:0000259" key="6">
    <source>
        <dbReference type="Pfam" id="PF00441"/>
    </source>
</evidence>
<reference evidence="8 9" key="1">
    <citation type="submission" date="2024-08" db="EMBL/GenBank/DDBJ databases">
        <authorList>
            <person name="Cucini C."/>
            <person name="Frati F."/>
        </authorList>
    </citation>
    <scope>NUCLEOTIDE SEQUENCE [LARGE SCALE GENOMIC DNA]</scope>
</reference>
<keyword evidence="9" id="KW-1185">Reference proteome</keyword>
<evidence type="ECO:0000256" key="2">
    <source>
        <dbReference type="ARBA" id="ARBA00009347"/>
    </source>
</evidence>
<evidence type="ECO:0000313" key="9">
    <source>
        <dbReference type="Proteomes" id="UP001642540"/>
    </source>
</evidence>
<name>A0ABP1PWZ5_9HEXA</name>
<protein>
    <recommendedName>
        <fullName evidence="10">Medium-chain specific acyl-CoA dehydrogenase, mitochondrial</fullName>
    </recommendedName>
</protein>
<dbReference type="Gene3D" id="1.20.140.10">
    <property type="entry name" value="Butyryl-CoA Dehydrogenase, subunit A, domain 3"/>
    <property type="match status" value="1"/>
</dbReference>
<keyword evidence="3" id="KW-0285">Flavoprotein</keyword>
<dbReference type="SUPFAM" id="SSF56645">
    <property type="entry name" value="Acyl-CoA dehydrogenase NM domain-like"/>
    <property type="match status" value="1"/>
</dbReference>
<evidence type="ECO:0000256" key="5">
    <source>
        <dbReference type="ARBA" id="ARBA00023002"/>
    </source>
</evidence>
<dbReference type="Gene3D" id="2.40.110.10">
    <property type="entry name" value="Butyryl-CoA Dehydrogenase, subunit A, domain 2"/>
    <property type="match status" value="1"/>
</dbReference>